<feature type="transmembrane region" description="Helical" evidence="1">
    <location>
        <begin position="37"/>
        <end position="56"/>
    </location>
</feature>
<protein>
    <submittedName>
        <fullName evidence="2">Uncharacterized protein</fullName>
    </submittedName>
</protein>
<keyword evidence="1" id="KW-0812">Transmembrane</keyword>
<evidence type="ECO:0000256" key="1">
    <source>
        <dbReference type="SAM" id="Phobius"/>
    </source>
</evidence>
<keyword evidence="1" id="KW-1133">Transmembrane helix</keyword>
<proteinExistence type="predicted"/>
<reference evidence="2" key="1">
    <citation type="submission" date="2018-02" db="EMBL/GenBank/DDBJ databases">
        <title>Rhizophora mucronata_Transcriptome.</title>
        <authorList>
            <person name="Meera S.P."/>
            <person name="Sreeshan A."/>
            <person name="Augustine A."/>
        </authorList>
    </citation>
    <scope>NUCLEOTIDE SEQUENCE</scope>
    <source>
        <tissue evidence="2">Leaf</tissue>
    </source>
</reference>
<sequence length="79" mass="9104">MAAPINVPLVDEDVLMSMEYSKSFFPLFIPLTPKPDIMLLLLGKIFFWHLILFYIISSFHSYLISSSIVFVTSLLKIFC</sequence>
<keyword evidence="1" id="KW-0472">Membrane</keyword>
<evidence type="ECO:0000313" key="2">
    <source>
        <dbReference type="EMBL" id="MBX19630.1"/>
    </source>
</evidence>
<accession>A0A2P2LNT8</accession>
<name>A0A2P2LNT8_RHIMU</name>
<dbReference type="AlphaFoldDB" id="A0A2P2LNT8"/>
<organism evidence="2">
    <name type="scientific">Rhizophora mucronata</name>
    <name type="common">Asiatic mangrove</name>
    <dbReference type="NCBI Taxonomy" id="61149"/>
    <lineage>
        <taxon>Eukaryota</taxon>
        <taxon>Viridiplantae</taxon>
        <taxon>Streptophyta</taxon>
        <taxon>Embryophyta</taxon>
        <taxon>Tracheophyta</taxon>
        <taxon>Spermatophyta</taxon>
        <taxon>Magnoliopsida</taxon>
        <taxon>eudicotyledons</taxon>
        <taxon>Gunneridae</taxon>
        <taxon>Pentapetalae</taxon>
        <taxon>rosids</taxon>
        <taxon>fabids</taxon>
        <taxon>Malpighiales</taxon>
        <taxon>Rhizophoraceae</taxon>
        <taxon>Rhizophora</taxon>
    </lineage>
</organism>
<dbReference type="EMBL" id="GGEC01039146">
    <property type="protein sequence ID" value="MBX19630.1"/>
    <property type="molecule type" value="Transcribed_RNA"/>
</dbReference>